<dbReference type="Proteomes" id="UP001215231">
    <property type="component" value="Chromosome"/>
</dbReference>
<proteinExistence type="predicted"/>
<sequence>MPVNLFPVSRHSGAGKHAGFTLIEVIIGIVVLAISFSVIMRVIIPTQEHSADQIHQVKAAELAQSLLSEITGRAFDQNSDMVGGLVRCDDATATVPVACTNEENFGAEVGEDERSLFNDVDDYHGYSAKVNASGDDLDSSFDTFTLAVAVSYQGNELGLGNDRLAKRIMLTVTTPLGTPMTFTGYKANF</sequence>
<keyword evidence="1" id="KW-0812">Transmembrane</keyword>
<gene>
    <name evidence="2" type="ORF">H3N35_22320</name>
</gene>
<evidence type="ECO:0000256" key="1">
    <source>
        <dbReference type="SAM" id="Phobius"/>
    </source>
</evidence>
<name>A0ABY7VBI7_9GAMM</name>
<organism evidence="2 3">
    <name type="scientific">Thalassomonas haliotis</name>
    <dbReference type="NCBI Taxonomy" id="485448"/>
    <lineage>
        <taxon>Bacteria</taxon>
        <taxon>Pseudomonadati</taxon>
        <taxon>Pseudomonadota</taxon>
        <taxon>Gammaproteobacteria</taxon>
        <taxon>Alteromonadales</taxon>
        <taxon>Colwelliaceae</taxon>
        <taxon>Thalassomonas</taxon>
    </lineage>
</organism>
<dbReference type="Pfam" id="PF07963">
    <property type="entry name" value="N_methyl"/>
    <property type="match status" value="1"/>
</dbReference>
<dbReference type="RefSeq" id="WP_274051015.1">
    <property type="nucleotide sequence ID" value="NZ_CP059693.1"/>
</dbReference>
<reference evidence="2 3" key="1">
    <citation type="journal article" date="2022" name="Mar. Drugs">
        <title>Bioassay-Guided Fractionation Leads to the Detection of Cholic Acid Generated by the Rare Thalassomonas sp.</title>
        <authorList>
            <person name="Pheiffer F."/>
            <person name="Schneider Y.K."/>
            <person name="Hansen E.H."/>
            <person name="Andersen J.H."/>
            <person name="Isaksson J."/>
            <person name="Busche T."/>
            <person name="R C."/>
            <person name="Kalinowski J."/>
            <person name="Zyl L.V."/>
            <person name="Trindade M."/>
        </authorList>
    </citation>
    <scope>NUCLEOTIDE SEQUENCE [LARGE SCALE GENOMIC DNA]</scope>
    <source>
        <strain evidence="2 3">A5K-61T</strain>
    </source>
</reference>
<accession>A0ABY7VBI7</accession>
<dbReference type="EMBL" id="CP059693">
    <property type="protein sequence ID" value="WDE10948.1"/>
    <property type="molecule type" value="Genomic_DNA"/>
</dbReference>
<dbReference type="NCBIfam" id="TIGR02532">
    <property type="entry name" value="IV_pilin_GFxxxE"/>
    <property type="match status" value="1"/>
</dbReference>
<evidence type="ECO:0000313" key="3">
    <source>
        <dbReference type="Proteomes" id="UP001215231"/>
    </source>
</evidence>
<protein>
    <submittedName>
        <fullName evidence="2">Prepilin-type N-terminal cleavage/methylation domain-containing protein</fullName>
    </submittedName>
</protein>
<dbReference type="PROSITE" id="PS00409">
    <property type="entry name" value="PROKAR_NTER_METHYL"/>
    <property type="match status" value="1"/>
</dbReference>
<keyword evidence="3" id="KW-1185">Reference proteome</keyword>
<feature type="transmembrane region" description="Helical" evidence="1">
    <location>
        <begin position="20"/>
        <end position="44"/>
    </location>
</feature>
<keyword evidence="1" id="KW-0472">Membrane</keyword>
<keyword evidence="1" id="KW-1133">Transmembrane helix</keyword>
<dbReference type="InterPro" id="IPR012902">
    <property type="entry name" value="N_methyl_site"/>
</dbReference>
<evidence type="ECO:0000313" key="2">
    <source>
        <dbReference type="EMBL" id="WDE10948.1"/>
    </source>
</evidence>